<organism evidence="2 3">
    <name type="scientific">Danaus chrysippus</name>
    <name type="common">African queen</name>
    <dbReference type="NCBI Taxonomy" id="151541"/>
    <lineage>
        <taxon>Eukaryota</taxon>
        <taxon>Metazoa</taxon>
        <taxon>Ecdysozoa</taxon>
        <taxon>Arthropoda</taxon>
        <taxon>Hexapoda</taxon>
        <taxon>Insecta</taxon>
        <taxon>Pterygota</taxon>
        <taxon>Neoptera</taxon>
        <taxon>Endopterygota</taxon>
        <taxon>Lepidoptera</taxon>
        <taxon>Glossata</taxon>
        <taxon>Ditrysia</taxon>
        <taxon>Papilionoidea</taxon>
        <taxon>Nymphalidae</taxon>
        <taxon>Danainae</taxon>
        <taxon>Danaini</taxon>
        <taxon>Danaina</taxon>
        <taxon>Danaus</taxon>
        <taxon>Anosia</taxon>
    </lineage>
</organism>
<sequence length="123" mass="13430">MPDSRHEMSRSGAMRVRQFEEEGRPGLRGAGGEVYAPAQSGTLDRAAPSSTTAKPTTCFYKNRPHAHKSYGIPAPASDVSMPGKRETECEEDLASLSHARNPFLSTCCTITKTRSFKPLPYVN</sequence>
<protein>
    <submittedName>
        <fullName evidence="2">(African queen) hypothetical protein</fullName>
    </submittedName>
</protein>
<feature type="region of interest" description="Disordered" evidence="1">
    <location>
        <begin position="1"/>
        <end position="55"/>
    </location>
</feature>
<evidence type="ECO:0000313" key="2">
    <source>
        <dbReference type="EMBL" id="CAG9563517.1"/>
    </source>
</evidence>
<proteinExistence type="predicted"/>
<keyword evidence="3" id="KW-1185">Reference proteome</keyword>
<reference evidence="2" key="1">
    <citation type="submission" date="2021-09" db="EMBL/GenBank/DDBJ databases">
        <authorList>
            <person name="Martin H S."/>
        </authorList>
    </citation>
    <scope>NUCLEOTIDE SEQUENCE</scope>
</reference>
<feature type="compositionally biased region" description="Low complexity" evidence="1">
    <location>
        <begin position="46"/>
        <end position="55"/>
    </location>
</feature>
<dbReference type="EMBL" id="CAKASE010000049">
    <property type="protein sequence ID" value="CAG9563517.1"/>
    <property type="molecule type" value="Genomic_DNA"/>
</dbReference>
<evidence type="ECO:0000256" key="1">
    <source>
        <dbReference type="SAM" id="MobiDB-lite"/>
    </source>
</evidence>
<dbReference type="Proteomes" id="UP000789524">
    <property type="component" value="Unassembled WGS sequence"/>
</dbReference>
<name>A0A8J2QIB6_9NEOP</name>
<accession>A0A8J2QIB6</accession>
<dbReference type="AlphaFoldDB" id="A0A8J2QIB6"/>
<gene>
    <name evidence="2" type="ORF">DCHRY22_LOCUS4646</name>
</gene>
<comment type="caution">
    <text evidence="2">The sequence shown here is derived from an EMBL/GenBank/DDBJ whole genome shotgun (WGS) entry which is preliminary data.</text>
</comment>
<evidence type="ECO:0000313" key="3">
    <source>
        <dbReference type="Proteomes" id="UP000789524"/>
    </source>
</evidence>